<evidence type="ECO:0000256" key="8">
    <source>
        <dbReference type="ARBA" id="ARBA00023326"/>
    </source>
</evidence>
<dbReference type="InterPro" id="IPR001701">
    <property type="entry name" value="Glyco_hydro_9"/>
</dbReference>
<dbReference type="GO" id="GO:0030245">
    <property type="term" value="P:cellulose catabolic process"/>
    <property type="evidence" value="ECO:0007669"/>
    <property type="project" value="UniProtKB-KW"/>
</dbReference>
<gene>
    <name evidence="11" type="ORF">SASPL_113056</name>
</gene>
<name>A0A8X8Y178_SALSN</name>
<keyword evidence="9" id="KW-0812">Transmembrane</keyword>
<comment type="similarity">
    <text evidence="2">Belongs to the glycosyl hydrolase 9 (cellulase E) family.</text>
</comment>
<protein>
    <recommendedName>
        <fullName evidence="3">cellulase</fullName>
        <ecNumber evidence="3">3.2.1.4</ecNumber>
    </recommendedName>
</protein>
<keyword evidence="9" id="KW-0472">Membrane</keyword>
<dbReference type="GO" id="GO:0008810">
    <property type="term" value="F:cellulase activity"/>
    <property type="evidence" value="ECO:0007669"/>
    <property type="project" value="UniProtKB-EC"/>
</dbReference>
<evidence type="ECO:0000256" key="1">
    <source>
        <dbReference type="ARBA" id="ARBA00000966"/>
    </source>
</evidence>
<evidence type="ECO:0000313" key="12">
    <source>
        <dbReference type="Proteomes" id="UP000298416"/>
    </source>
</evidence>
<dbReference type="FunFam" id="1.50.10.10:FF:000020">
    <property type="entry name" value="Endoglucanase"/>
    <property type="match status" value="1"/>
</dbReference>
<evidence type="ECO:0000259" key="10">
    <source>
        <dbReference type="Pfam" id="PF00759"/>
    </source>
</evidence>
<feature type="domain" description="Glycoside hydrolase family 9" evidence="10">
    <location>
        <begin position="56"/>
        <end position="513"/>
    </location>
</feature>
<proteinExistence type="inferred from homology"/>
<keyword evidence="5" id="KW-0136">Cellulose degradation</keyword>
<reference evidence="11" key="1">
    <citation type="submission" date="2018-01" db="EMBL/GenBank/DDBJ databases">
        <authorList>
            <person name="Mao J.F."/>
        </authorList>
    </citation>
    <scope>NUCLEOTIDE SEQUENCE</scope>
    <source>
        <strain evidence="11">Huo1</strain>
        <tissue evidence="11">Leaf</tissue>
    </source>
</reference>
<dbReference type="AlphaFoldDB" id="A0A8X8Y178"/>
<keyword evidence="4" id="KW-0378">Hydrolase</keyword>
<evidence type="ECO:0000256" key="9">
    <source>
        <dbReference type="SAM" id="Phobius"/>
    </source>
</evidence>
<evidence type="ECO:0000256" key="5">
    <source>
        <dbReference type="ARBA" id="ARBA00023001"/>
    </source>
</evidence>
<organism evidence="11">
    <name type="scientific">Salvia splendens</name>
    <name type="common">Scarlet sage</name>
    <dbReference type="NCBI Taxonomy" id="180675"/>
    <lineage>
        <taxon>Eukaryota</taxon>
        <taxon>Viridiplantae</taxon>
        <taxon>Streptophyta</taxon>
        <taxon>Embryophyta</taxon>
        <taxon>Tracheophyta</taxon>
        <taxon>Spermatophyta</taxon>
        <taxon>Magnoliopsida</taxon>
        <taxon>eudicotyledons</taxon>
        <taxon>Gunneridae</taxon>
        <taxon>Pentapetalae</taxon>
        <taxon>asterids</taxon>
        <taxon>lamiids</taxon>
        <taxon>Lamiales</taxon>
        <taxon>Lamiaceae</taxon>
        <taxon>Nepetoideae</taxon>
        <taxon>Mentheae</taxon>
        <taxon>Salviinae</taxon>
        <taxon>Salvia</taxon>
        <taxon>Salvia subgen. Calosphace</taxon>
        <taxon>core Calosphace</taxon>
    </lineage>
</organism>
<dbReference type="Pfam" id="PF00759">
    <property type="entry name" value="Glyco_hydro_9"/>
    <property type="match status" value="1"/>
</dbReference>
<evidence type="ECO:0000256" key="2">
    <source>
        <dbReference type="ARBA" id="ARBA00007072"/>
    </source>
</evidence>
<accession>A0A8X8Y178</accession>
<dbReference type="PANTHER" id="PTHR22298">
    <property type="entry name" value="ENDO-1,4-BETA-GLUCANASE"/>
    <property type="match status" value="1"/>
</dbReference>
<keyword evidence="12" id="KW-1185">Reference proteome</keyword>
<keyword evidence="7" id="KW-0326">Glycosidase</keyword>
<sequence length="527" mass="57826">MGEKSSSKGWCSWFIAFIVLDVVALAVFFTVRSKIHKSDSGPAPVPGPPGAIDKKYADALKVATQFLDIQKSGKLEDNRINWRGDSALDDGSEAKLDLSKGMYDAGDHMKFGFPMAFTATVLSWSILEYGDQMKAVDQLEPVQGSLKWITDFLVNAHPTDNVLYIQVGSPKADHSCWERPEDMKEARPLTQVNTSAPGTDVAAETAAALASASLVFRSSDSAYSATLLKHAKQLFTFADKYRGSYSVSIPEVQTFYNSTGYGDELLWAASWLFHATRDRSYMEYLTGKNGQDFADWGSPTWFSWDNKLAGAQVLLSRVSFFGSKDVSNSNVLDNDKYRESAEAVMCGLLPKSPTATTSRTHSGLVWISEWNALQHPVASAFLAVIYSDYMLSSRTAKLSCNGRDFRPSDLRKFAISQADFVLGNNPMKMSYLVGYGDRYPQYVHHRGASIPTDATTGCKDGFKWLESEQPNPNVAMGALVGGPFLNESFVDSRNNSMQTEPSTYNSAVIVGLLSALVTTSSVTQSFT</sequence>
<evidence type="ECO:0000256" key="6">
    <source>
        <dbReference type="ARBA" id="ARBA00023277"/>
    </source>
</evidence>
<keyword evidence="9" id="KW-1133">Transmembrane helix</keyword>
<dbReference type="EC" id="3.2.1.4" evidence="3"/>
<reference evidence="11" key="2">
    <citation type="submission" date="2020-08" db="EMBL/GenBank/DDBJ databases">
        <title>Plant Genome Project.</title>
        <authorList>
            <person name="Zhang R.-G."/>
        </authorList>
    </citation>
    <scope>NUCLEOTIDE SEQUENCE</scope>
    <source>
        <strain evidence="11">Huo1</strain>
        <tissue evidence="11">Leaf</tissue>
    </source>
</reference>
<evidence type="ECO:0000313" key="11">
    <source>
        <dbReference type="EMBL" id="KAG6422679.1"/>
    </source>
</evidence>
<dbReference type="EMBL" id="PNBA02000005">
    <property type="protein sequence ID" value="KAG6422679.1"/>
    <property type="molecule type" value="Genomic_DNA"/>
</dbReference>
<dbReference type="OrthoDB" id="10257085at2759"/>
<keyword evidence="6" id="KW-0119">Carbohydrate metabolism</keyword>
<keyword evidence="8" id="KW-0624">Polysaccharide degradation</keyword>
<comment type="caution">
    <text evidence="11">The sequence shown here is derived from an EMBL/GenBank/DDBJ whole genome shotgun (WGS) entry which is preliminary data.</text>
</comment>
<dbReference type="Proteomes" id="UP000298416">
    <property type="component" value="Unassembled WGS sequence"/>
</dbReference>
<feature type="transmembrane region" description="Helical" evidence="9">
    <location>
        <begin position="12"/>
        <end position="31"/>
    </location>
</feature>
<comment type="catalytic activity">
    <reaction evidence="1">
        <text>Endohydrolysis of (1-&gt;4)-beta-D-glucosidic linkages in cellulose, lichenin and cereal beta-D-glucans.</text>
        <dbReference type="EC" id="3.2.1.4"/>
    </reaction>
</comment>
<evidence type="ECO:0000256" key="3">
    <source>
        <dbReference type="ARBA" id="ARBA00012601"/>
    </source>
</evidence>
<evidence type="ECO:0000256" key="7">
    <source>
        <dbReference type="ARBA" id="ARBA00023295"/>
    </source>
</evidence>
<evidence type="ECO:0000256" key="4">
    <source>
        <dbReference type="ARBA" id="ARBA00022801"/>
    </source>
</evidence>